<dbReference type="GO" id="GO:0045025">
    <property type="term" value="C:mitochondrial degradosome"/>
    <property type="evidence" value="ECO:0007669"/>
    <property type="project" value="TreeGrafter"/>
</dbReference>
<organism evidence="14 15">
    <name type="scientific">Marssonina brunnea f. sp. multigermtubi (strain MB_m1)</name>
    <name type="common">Marssonina leaf spot fungus</name>
    <dbReference type="NCBI Taxonomy" id="1072389"/>
    <lineage>
        <taxon>Eukaryota</taxon>
        <taxon>Fungi</taxon>
        <taxon>Dikarya</taxon>
        <taxon>Ascomycota</taxon>
        <taxon>Pezizomycotina</taxon>
        <taxon>Leotiomycetes</taxon>
        <taxon>Helotiales</taxon>
        <taxon>Drepanopezizaceae</taxon>
        <taxon>Drepanopeziza</taxon>
    </lineage>
</organism>
<keyword evidence="10" id="KW-0496">Mitochondrion</keyword>
<evidence type="ECO:0000256" key="9">
    <source>
        <dbReference type="ARBA" id="ARBA00022946"/>
    </source>
</evidence>
<keyword evidence="9" id="KW-0809">Transit peptide</keyword>
<evidence type="ECO:0000313" key="15">
    <source>
        <dbReference type="Proteomes" id="UP000006753"/>
    </source>
</evidence>
<dbReference type="Pfam" id="PF00271">
    <property type="entry name" value="Helicase_C"/>
    <property type="match status" value="1"/>
</dbReference>
<feature type="region of interest" description="Disordered" evidence="12">
    <location>
        <begin position="975"/>
        <end position="1001"/>
    </location>
</feature>
<dbReference type="CDD" id="cd17913">
    <property type="entry name" value="DEXQc_Suv3"/>
    <property type="match status" value="1"/>
</dbReference>
<dbReference type="HOGENOM" id="CLU_010647_1_0_1"/>
<dbReference type="Proteomes" id="UP000006753">
    <property type="component" value="Unassembled WGS sequence"/>
</dbReference>
<dbReference type="EC" id="3.6.4.13" evidence="4"/>
<evidence type="ECO:0000256" key="11">
    <source>
        <dbReference type="ARBA" id="ARBA00047984"/>
    </source>
</evidence>
<dbReference type="InterPro" id="IPR044774">
    <property type="entry name" value="Suv3_DEXQc"/>
</dbReference>
<evidence type="ECO:0000256" key="5">
    <source>
        <dbReference type="ARBA" id="ARBA00022741"/>
    </source>
</evidence>
<gene>
    <name evidence="14" type="ORF">MBM_00799</name>
</gene>
<reference evidence="14 15" key="1">
    <citation type="journal article" date="2012" name="BMC Genomics">
        <title>Sequencing the genome of Marssonina brunnea reveals fungus-poplar co-evolution.</title>
        <authorList>
            <person name="Zhu S."/>
            <person name="Cao Y.-Z."/>
            <person name="Jiang C."/>
            <person name="Tan B.-Y."/>
            <person name="Wang Z."/>
            <person name="Feng S."/>
            <person name="Zhang L."/>
            <person name="Su X.-H."/>
            <person name="Brejova B."/>
            <person name="Vinar T."/>
            <person name="Xu M."/>
            <person name="Wang M.-X."/>
            <person name="Zhang S.-G."/>
            <person name="Huang M.-R."/>
            <person name="Wu R."/>
            <person name="Zhou Y."/>
        </authorList>
    </citation>
    <scope>NUCLEOTIDE SEQUENCE [LARGE SCALE GENOMIC DNA]</scope>
    <source>
        <strain evidence="14 15">MB_m1</strain>
    </source>
</reference>
<dbReference type="PANTHER" id="PTHR12131:SF1">
    <property type="entry name" value="ATP-DEPENDENT RNA HELICASE SUPV3L1, MITOCHONDRIAL-RELATED"/>
    <property type="match status" value="1"/>
</dbReference>
<feature type="compositionally biased region" description="Basic and acidic residues" evidence="12">
    <location>
        <begin position="56"/>
        <end position="65"/>
    </location>
</feature>
<protein>
    <recommendedName>
        <fullName evidence="4">RNA helicase</fullName>
        <ecNumber evidence="4">3.6.4.13</ecNumber>
    </recommendedName>
</protein>
<dbReference type="InterPro" id="IPR050699">
    <property type="entry name" value="RNA-DNA_Helicase"/>
</dbReference>
<dbReference type="SUPFAM" id="SSF52540">
    <property type="entry name" value="P-loop containing nucleoside triphosphate hydrolases"/>
    <property type="match status" value="1"/>
</dbReference>
<dbReference type="GO" id="GO:0016787">
    <property type="term" value="F:hydrolase activity"/>
    <property type="evidence" value="ECO:0007669"/>
    <property type="project" value="UniProtKB-KW"/>
</dbReference>
<comment type="catalytic activity">
    <reaction evidence="11">
        <text>ATP + H2O = ADP + phosphate + H(+)</text>
        <dbReference type="Rhea" id="RHEA:13065"/>
        <dbReference type="ChEBI" id="CHEBI:15377"/>
        <dbReference type="ChEBI" id="CHEBI:15378"/>
        <dbReference type="ChEBI" id="CHEBI:30616"/>
        <dbReference type="ChEBI" id="CHEBI:43474"/>
        <dbReference type="ChEBI" id="CHEBI:456216"/>
        <dbReference type="EC" id="3.6.4.13"/>
    </reaction>
</comment>
<dbReference type="KEGG" id="mbe:MBM_00799"/>
<sequence>MPLATRRGGLCTFRAYRATRSLQSPLHRNIRAAYSSEAGLKISGNTSHHPAGSQVSDHKLSDRSAKFQPLRPQSEEHELFEGSELRSKSTSSDRDGRHRPQLARGRLISAKRHFDPKDFRVRRFQGNAPYNAKDSGSWPEAAPYAQRDSHLNALSYSDVRGVGRRGIQGPVAKTETTFGVFGRLLLEQTANLRWSLLRKEEVAVKAWGINSEKELDKKLQFFKGRLRECIKLAEEGKLGKFENPLFFRLRTAFIKRNMVGLADEMKFAFMKEMSTEQFAEHHATHQQKLADLRYPLEWFPATRALQRTVHLHIGPTNSGKTYHALQRLEAADSGIYAGPLRLLAHEVYTRLNAKGKPCALITGEERRIPENFPSVMNSCTVEMVPLNCTVDVAVIDEIQMMGDDERGWAWTQAFLGVMAKEVHLCGETRTREIITDLCAAMGDKLVVHEYERLSPLKTQDHSLNGDLRNLEKGDAIILFSRVAIHAMKQDVERITGKRAAVVYGSLPPETRAQQAALFNDPNNDYDYLVASDAVGMGLNLSIKRVIFETTSKHDGVAHRIIKNHEIKQIAGRAGRFKTAQQAIDKGKDGDEQVVDPLQLDTVKKPSPAGGMVTTLENFDLPIVRRAMRASVPPLASAGIFPPGDILLRFANYFPPKTPFSYIILRLHDMASLGSHFHLCRLKDQIKIADAIQEFDLSNMDRISLMSAPMSMRDHGSIDFIKELANCIAEQKNGALLDLQVPDLELLDRDIHDHANGSKGYLKDAEMLHRQLTLYLWLSYRFAGVFISQALAFHVKGLIEEKINECLSTVLMDEAQRRKLTYLRRKGIKEQMAAEKMQQQLAETPNQLKGDSLILGKEAESAVDSSGADVVFQNLELDMEGEELEDLASENFDVAETELAEELSRKRESLTMEESLEGQTSGTLEVEEESHDSEDSPLADGNMPTIPEGSAEHEDDEAVVREIKLHVVEDLSASEMVLVQTPDEGDIETEVVDSDNPSKKNY</sequence>
<comment type="cofactor">
    <cofactor evidence="2">
        <name>Mg(2+)</name>
        <dbReference type="ChEBI" id="CHEBI:18420"/>
    </cofactor>
</comment>
<keyword evidence="15" id="KW-1185">Reference proteome</keyword>
<dbReference type="STRING" id="1072389.K1X9F0"/>
<dbReference type="AlphaFoldDB" id="K1X9F0"/>
<feature type="compositionally biased region" description="Acidic residues" evidence="12">
    <location>
        <begin position="982"/>
        <end position="992"/>
    </location>
</feature>
<evidence type="ECO:0000256" key="7">
    <source>
        <dbReference type="ARBA" id="ARBA00022806"/>
    </source>
</evidence>
<proteinExistence type="predicted"/>
<dbReference type="GO" id="GO:0000965">
    <property type="term" value="P:mitochondrial RNA 3'-end processing"/>
    <property type="evidence" value="ECO:0007669"/>
    <property type="project" value="TreeGrafter"/>
</dbReference>
<evidence type="ECO:0000256" key="1">
    <source>
        <dbReference type="ARBA" id="ARBA00001936"/>
    </source>
</evidence>
<evidence type="ECO:0000259" key="13">
    <source>
        <dbReference type="PROSITE" id="PS51194"/>
    </source>
</evidence>
<dbReference type="PANTHER" id="PTHR12131">
    <property type="entry name" value="ATP-DEPENDENT RNA AND DNA HELICASE"/>
    <property type="match status" value="1"/>
</dbReference>
<keyword evidence="7" id="KW-0347">Helicase</keyword>
<dbReference type="OrthoDB" id="6692397at2759"/>
<evidence type="ECO:0000256" key="10">
    <source>
        <dbReference type="ARBA" id="ARBA00023128"/>
    </source>
</evidence>
<dbReference type="SMART" id="SM00490">
    <property type="entry name" value="HELICc"/>
    <property type="match status" value="1"/>
</dbReference>
<evidence type="ECO:0000256" key="4">
    <source>
        <dbReference type="ARBA" id="ARBA00012552"/>
    </source>
</evidence>
<dbReference type="Gene3D" id="1.20.58.1080">
    <property type="match status" value="1"/>
</dbReference>
<dbReference type="InterPro" id="IPR001650">
    <property type="entry name" value="Helicase_C-like"/>
</dbReference>
<dbReference type="FunFam" id="3.40.50.300:FF:000957">
    <property type="entry name" value="ATP-dependent RNA helicase SUV3L, mitochondrial"/>
    <property type="match status" value="1"/>
</dbReference>
<dbReference type="InParanoid" id="K1X9F0"/>
<evidence type="ECO:0000256" key="2">
    <source>
        <dbReference type="ARBA" id="ARBA00001946"/>
    </source>
</evidence>
<feature type="region of interest" description="Disordered" evidence="12">
    <location>
        <begin position="902"/>
        <end position="960"/>
    </location>
</feature>
<dbReference type="eggNOG" id="KOG0953">
    <property type="taxonomic scope" value="Eukaryota"/>
</dbReference>
<keyword evidence="5" id="KW-0547">Nucleotide-binding</keyword>
<dbReference type="FunFam" id="1.20.272.40:FF:000002">
    <property type="entry name" value="ATP-dependent RNA helicase SUV3, mitochondrial"/>
    <property type="match status" value="1"/>
</dbReference>
<dbReference type="FunCoup" id="K1X9F0">
    <property type="interactions" value="657"/>
</dbReference>
<feature type="compositionally biased region" description="Acidic residues" evidence="12">
    <location>
        <begin position="924"/>
        <end position="936"/>
    </location>
</feature>
<dbReference type="InterPro" id="IPR022192">
    <property type="entry name" value="SUV3_C"/>
</dbReference>
<feature type="domain" description="Helicase C-terminal" evidence="13">
    <location>
        <begin position="462"/>
        <end position="619"/>
    </location>
</feature>
<dbReference type="GO" id="GO:0003724">
    <property type="term" value="F:RNA helicase activity"/>
    <property type="evidence" value="ECO:0007669"/>
    <property type="project" value="UniProtKB-EC"/>
</dbReference>
<feature type="compositionally biased region" description="Basic and acidic residues" evidence="12">
    <location>
        <begin position="73"/>
        <end position="98"/>
    </location>
</feature>
<feature type="region of interest" description="Disordered" evidence="12">
    <location>
        <begin position="41"/>
        <end position="103"/>
    </location>
</feature>
<dbReference type="GO" id="GO:0005524">
    <property type="term" value="F:ATP binding"/>
    <property type="evidence" value="ECO:0007669"/>
    <property type="project" value="UniProtKB-KW"/>
</dbReference>
<dbReference type="CDD" id="cd18805">
    <property type="entry name" value="SF2_C_suv3"/>
    <property type="match status" value="1"/>
</dbReference>
<dbReference type="Pfam" id="PF18147">
    <property type="entry name" value="Suv3_C_1"/>
    <property type="match status" value="1"/>
</dbReference>
<accession>K1X9F0</accession>
<dbReference type="FunFam" id="3.40.50.300:FF:000269">
    <property type="entry name" value="ATP-dependent RNA helicase SUPV3L1, mitochondrial"/>
    <property type="match status" value="1"/>
</dbReference>
<name>K1X9F0_MARBU</name>
<dbReference type="Gene3D" id="1.20.272.40">
    <property type="match status" value="1"/>
</dbReference>
<dbReference type="Pfam" id="PF12513">
    <property type="entry name" value="SUV3_C"/>
    <property type="match status" value="1"/>
</dbReference>
<evidence type="ECO:0000256" key="3">
    <source>
        <dbReference type="ARBA" id="ARBA00004173"/>
    </source>
</evidence>
<dbReference type="Pfam" id="PF22527">
    <property type="entry name" value="DEXQc_Suv3"/>
    <property type="match status" value="1"/>
</dbReference>
<keyword evidence="6" id="KW-0378">Hydrolase</keyword>
<dbReference type="InterPro" id="IPR027417">
    <property type="entry name" value="P-loop_NTPase"/>
</dbReference>
<dbReference type="Gene3D" id="3.40.50.300">
    <property type="entry name" value="P-loop containing nucleotide triphosphate hydrolases"/>
    <property type="match status" value="2"/>
</dbReference>
<evidence type="ECO:0000256" key="12">
    <source>
        <dbReference type="SAM" id="MobiDB-lite"/>
    </source>
</evidence>
<dbReference type="PROSITE" id="PS51194">
    <property type="entry name" value="HELICASE_CTER"/>
    <property type="match status" value="1"/>
</dbReference>
<comment type="subcellular location">
    <subcellularLocation>
        <location evidence="3">Mitochondrion</location>
    </subcellularLocation>
</comment>
<dbReference type="InterPro" id="IPR041082">
    <property type="entry name" value="Suv3_C_1"/>
</dbReference>
<keyword evidence="8" id="KW-0067">ATP-binding</keyword>
<comment type="cofactor">
    <cofactor evidence="1">
        <name>Mn(2+)</name>
        <dbReference type="ChEBI" id="CHEBI:29035"/>
    </cofactor>
</comment>
<dbReference type="InterPro" id="IPR055206">
    <property type="entry name" value="DEXQc_SUV3"/>
</dbReference>
<evidence type="ECO:0000313" key="14">
    <source>
        <dbReference type="EMBL" id="EKD21686.1"/>
    </source>
</evidence>
<dbReference type="EMBL" id="JH921428">
    <property type="protein sequence ID" value="EKD21686.1"/>
    <property type="molecule type" value="Genomic_DNA"/>
</dbReference>
<evidence type="ECO:0000256" key="6">
    <source>
        <dbReference type="ARBA" id="ARBA00022801"/>
    </source>
</evidence>
<evidence type="ECO:0000256" key="8">
    <source>
        <dbReference type="ARBA" id="ARBA00022840"/>
    </source>
</evidence>